<dbReference type="InterPro" id="IPR050111">
    <property type="entry name" value="C-type_lectin/snaclec_domain"/>
</dbReference>
<dbReference type="Gene3D" id="3.10.100.10">
    <property type="entry name" value="Mannose-Binding Protein A, subunit A"/>
    <property type="match status" value="1"/>
</dbReference>
<keyword evidence="3" id="KW-0732">Signal</keyword>
<dbReference type="PROSITE" id="PS00615">
    <property type="entry name" value="C_TYPE_LECTIN_1"/>
    <property type="match status" value="1"/>
</dbReference>
<accession>A0A4V2H956</accession>
<evidence type="ECO:0000259" key="4">
    <source>
        <dbReference type="PROSITE" id="PS50041"/>
    </source>
</evidence>
<dbReference type="SMART" id="SM00034">
    <property type="entry name" value="CLECT"/>
    <property type="match status" value="1"/>
</dbReference>
<feature type="chain" id="PRO_5033454195" evidence="3">
    <location>
        <begin position="21"/>
        <end position="223"/>
    </location>
</feature>
<dbReference type="PANTHER" id="PTHR22803">
    <property type="entry name" value="MANNOSE, PHOSPHOLIPASE, LECTIN RECEPTOR RELATED"/>
    <property type="match status" value="1"/>
</dbReference>
<keyword evidence="2" id="KW-0472">Membrane</keyword>
<keyword evidence="2" id="KW-1133">Transmembrane helix</keyword>
<dbReference type="InterPro" id="IPR016187">
    <property type="entry name" value="CTDL_fold"/>
</dbReference>
<organism evidence="6">
    <name type="scientific">Liphistius thaleban</name>
    <dbReference type="NCBI Taxonomy" id="1905330"/>
    <lineage>
        <taxon>Eukaryota</taxon>
        <taxon>Metazoa</taxon>
        <taxon>Ecdysozoa</taxon>
        <taxon>Arthropoda</taxon>
        <taxon>Chelicerata</taxon>
        <taxon>Arachnida</taxon>
        <taxon>Araneae</taxon>
        <taxon>Mesothelae</taxon>
        <taxon>Liphistiidae</taxon>
        <taxon>Liphistius</taxon>
    </lineage>
</organism>
<keyword evidence="1" id="KW-1015">Disulfide bond</keyword>
<dbReference type="Pfam" id="PF00059">
    <property type="entry name" value="Lectin_C"/>
    <property type="match status" value="1"/>
</dbReference>
<evidence type="ECO:0000256" key="3">
    <source>
        <dbReference type="SAM" id="SignalP"/>
    </source>
</evidence>
<dbReference type="SUPFAM" id="SSF56436">
    <property type="entry name" value="C-type lectin-like"/>
    <property type="match status" value="1"/>
</dbReference>
<evidence type="ECO:0000313" key="5">
    <source>
        <dbReference type="EMBL" id="SNX33483.1"/>
    </source>
</evidence>
<feature type="signal peptide" evidence="3">
    <location>
        <begin position="1"/>
        <end position="20"/>
    </location>
</feature>
<dbReference type="AlphaFoldDB" id="A0A4V2H956"/>
<dbReference type="InterPro" id="IPR001304">
    <property type="entry name" value="C-type_lectin-like"/>
</dbReference>
<dbReference type="PROSITE" id="PS50041">
    <property type="entry name" value="C_TYPE_LECTIN_2"/>
    <property type="match status" value="1"/>
</dbReference>
<keyword evidence="2" id="KW-0812">Transmembrane</keyword>
<proteinExistence type="predicted"/>
<name>A0A4V2H956_9ARAC</name>
<dbReference type="EMBL" id="HAHN01000271">
    <property type="protein sequence ID" value="SNX35128.1"/>
    <property type="molecule type" value="Transcribed_RNA"/>
</dbReference>
<protein>
    <submittedName>
        <fullName evidence="6">U59-Liphistoxin-Lth1a_1</fullName>
    </submittedName>
    <submittedName>
        <fullName evidence="5">U73-Liphistoxin-Lth1a_1</fullName>
    </submittedName>
</protein>
<dbReference type="InterPro" id="IPR016186">
    <property type="entry name" value="C-type_lectin-like/link_sf"/>
</dbReference>
<evidence type="ECO:0000313" key="6">
    <source>
        <dbReference type="EMBL" id="SNX34711.1"/>
    </source>
</evidence>
<evidence type="ECO:0000256" key="1">
    <source>
        <dbReference type="ARBA" id="ARBA00023157"/>
    </source>
</evidence>
<dbReference type="InterPro" id="IPR018378">
    <property type="entry name" value="C-type_lectin_CS"/>
</dbReference>
<dbReference type="CDD" id="cd00037">
    <property type="entry name" value="CLECT"/>
    <property type="match status" value="1"/>
</dbReference>
<reference evidence="6" key="2">
    <citation type="submission" date="2019-05" db="EMBL/GenBank/DDBJ databases">
        <title>Unravelling the molecular evolution of spider venoms.</title>
        <authorList>
            <person name="Pineda S."/>
        </authorList>
    </citation>
    <scope>NUCLEOTIDE SEQUENCE</scope>
</reference>
<dbReference type="EMBL" id="HAHM01000071">
    <property type="protein sequence ID" value="SNX33483.1"/>
    <property type="molecule type" value="Transcribed_RNA"/>
</dbReference>
<sequence length="223" mass="25110">MAPVKCCLFFLLSMSALDSGVNNIMAMATSDKVHHCGHDSHWFSFDKHCYLPMSNSLNWNSAEEFCRRKEANLTSIHSGKETNFVTNLIKSHSNIETDRVWIGLHASSADDEFEWNDDSNLDYVNWDLQDHSGSHFDNKAICVSFIAETGHWDDGSCDDKFGFVCRKIKTVGEHHPRHHTEGLSVGAIIGISIGCLLLLIFAITGCVYLRPWVTSHLIKEPIK</sequence>
<reference evidence="6" key="1">
    <citation type="submission" date="2017-05" db="EMBL/GenBank/DDBJ databases">
        <authorList>
            <person name="QRISCLOUD D."/>
        </authorList>
    </citation>
    <scope>NUCLEOTIDE SEQUENCE</scope>
</reference>
<feature type="transmembrane region" description="Helical" evidence="2">
    <location>
        <begin position="185"/>
        <end position="209"/>
    </location>
</feature>
<feature type="domain" description="C-type lectin" evidence="4">
    <location>
        <begin position="45"/>
        <end position="166"/>
    </location>
</feature>
<dbReference type="EMBL" id="HAHN01000217">
    <property type="protein sequence ID" value="SNX34711.1"/>
    <property type="molecule type" value="Transcribed_RNA"/>
</dbReference>
<evidence type="ECO:0000256" key="2">
    <source>
        <dbReference type="SAM" id="Phobius"/>
    </source>
</evidence>